<dbReference type="EMBL" id="CP076544">
    <property type="protein sequence ID" value="QWS32817.1"/>
    <property type="molecule type" value="Genomic_DNA"/>
</dbReference>
<proteinExistence type="predicted"/>
<organism evidence="1 2">
    <name type="scientific">Curtobacterium aetherium</name>
    <dbReference type="NCBI Taxonomy" id="2841594"/>
    <lineage>
        <taxon>Bacteria</taxon>
        <taxon>Bacillati</taxon>
        <taxon>Actinomycetota</taxon>
        <taxon>Actinomycetes</taxon>
        <taxon>Micrococcales</taxon>
        <taxon>Microbacteriaceae</taxon>
        <taxon>Curtobacterium</taxon>
    </lineage>
</organism>
<evidence type="ECO:0000313" key="2">
    <source>
        <dbReference type="Proteomes" id="UP000681794"/>
    </source>
</evidence>
<sequence>MPKPTAQLRTLVITQYYPPEAHGAIPASLARELARRGHSVRVVTTFPNHPHGALFPGWRQRRGHRERDGGVTVRRVPMIVDHSASAARRMVAYVSFGLSVLRETRAARTADVVYVYCAQPTAAIPALLWRRFLGRPFVLHVQDVWPESVTGSDMLPPGVVTNVVSAVVLRALRVLHRAAAGVVAISPGAAQLLIDRGAHPERTSVCHNWGRPDAVPDRAEVDRSPGTHIVYAGTIGPNQGLDAVVVAASRCGDLRDLSFTFVGDGIALDDLRALAVRVGARNISFRPPVGPDQMPTVHAGADFEVIALRDVPMSAITVPSKLQDAMAHGVPVIAAVPGDAADLVVSSGAGLVVDPEDVDELEAAFRAAHATDVAERARFSNNARVTAQRTMNVASATDHLEHVLRKAAA</sequence>
<gene>
    <name evidence="1" type="ORF">KM842_11110</name>
</gene>
<dbReference type="Proteomes" id="UP000681794">
    <property type="component" value="Chromosome"/>
</dbReference>
<protein>
    <submittedName>
        <fullName evidence="1">Glycosyltransferase family 4 protein</fullName>
    </submittedName>
</protein>
<evidence type="ECO:0000313" key="1">
    <source>
        <dbReference type="EMBL" id="QWS32817.1"/>
    </source>
</evidence>
<keyword evidence="2" id="KW-1185">Reference proteome</keyword>
<name>A0ACD1E1J6_9MICO</name>
<reference evidence="1" key="1">
    <citation type="submission" date="2021-06" db="EMBL/GenBank/DDBJ databases">
        <authorList>
            <person name="Ellington A.J."/>
            <person name="Bryan N.C."/>
            <person name="Christner B.C."/>
            <person name="Reisch C.R."/>
        </authorList>
    </citation>
    <scope>NUCLEOTIDE SEQUENCE</scope>
    <source>
        <strain evidence="1">L6-1</strain>
    </source>
</reference>
<accession>A0ACD1E1J6</accession>